<proteinExistence type="predicted"/>
<dbReference type="Gene3D" id="3.30.110.60">
    <property type="entry name" value="YhbY-like"/>
    <property type="match status" value="1"/>
</dbReference>
<dbReference type="Pfam" id="PF01985">
    <property type="entry name" value="CRS1_YhbY"/>
    <property type="match status" value="1"/>
</dbReference>
<dbReference type="Proteomes" id="UP000436088">
    <property type="component" value="Unassembled WGS sequence"/>
</dbReference>
<accession>A0A6A2WQT9</accession>
<feature type="domain" description="CRM" evidence="3">
    <location>
        <begin position="1"/>
        <end position="84"/>
    </location>
</feature>
<dbReference type="SUPFAM" id="SSF75471">
    <property type="entry name" value="YhbY-like"/>
    <property type="match status" value="1"/>
</dbReference>
<dbReference type="EMBL" id="VEPZ02001682">
    <property type="protein sequence ID" value="KAE8663243.1"/>
    <property type="molecule type" value="Genomic_DNA"/>
</dbReference>
<organism evidence="4 5">
    <name type="scientific">Hibiscus syriacus</name>
    <name type="common">Rose of Sharon</name>
    <dbReference type="NCBI Taxonomy" id="106335"/>
    <lineage>
        <taxon>Eukaryota</taxon>
        <taxon>Viridiplantae</taxon>
        <taxon>Streptophyta</taxon>
        <taxon>Embryophyta</taxon>
        <taxon>Tracheophyta</taxon>
        <taxon>Spermatophyta</taxon>
        <taxon>Magnoliopsida</taxon>
        <taxon>eudicotyledons</taxon>
        <taxon>Gunneridae</taxon>
        <taxon>Pentapetalae</taxon>
        <taxon>rosids</taxon>
        <taxon>malvids</taxon>
        <taxon>Malvales</taxon>
        <taxon>Malvaceae</taxon>
        <taxon>Malvoideae</taxon>
        <taxon>Hibiscus</taxon>
    </lineage>
</organism>
<protein>
    <recommendedName>
        <fullName evidence="3">CRM domain-containing protein</fullName>
    </recommendedName>
</protein>
<keyword evidence="5" id="KW-1185">Reference proteome</keyword>
<reference evidence="4" key="1">
    <citation type="submission" date="2019-09" db="EMBL/GenBank/DDBJ databases">
        <title>Draft genome information of white flower Hibiscus syriacus.</title>
        <authorList>
            <person name="Kim Y.-M."/>
        </authorList>
    </citation>
    <scope>NUCLEOTIDE SEQUENCE [LARGE SCALE GENOMIC DNA]</scope>
    <source>
        <strain evidence="4">YM2019G1</strain>
    </source>
</reference>
<dbReference type="AlphaFoldDB" id="A0A6A2WQT9"/>
<dbReference type="InterPro" id="IPR001890">
    <property type="entry name" value="RNA-binding_CRM"/>
</dbReference>
<dbReference type="SMART" id="SM01103">
    <property type="entry name" value="CRS1_YhbY"/>
    <property type="match status" value="1"/>
</dbReference>
<dbReference type="PROSITE" id="PS51295">
    <property type="entry name" value="CRM"/>
    <property type="match status" value="1"/>
</dbReference>
<evidence type="ECO:0000313" key="4">
    <source>
        <dbReference type="EMBL" id="KAE8663243.1"/>
    </source>
</evidence>
<dbReference type="GO" id="GO:0003723">
    <property type="term" value="F:RNA binding"/>
    <property type="evidence" value="ECO:0007669"/>
    <property type="project" value="UniProtKB-UniRule"/>
</dbReference>
<evidence type="ECO:0000256" key="2">
    <source>
        <dbReference type="PROSITE-ProRule" id="PRU00626"/>
    </source>
</evidence>
<evidence type="ECO:0000259" key="3">
    <source>
        <dbReference type="PROSITE" id="PS51295"/>
    </source>
</evidence>
<sequence length="123" mass="13777">MASSAKNYVPVGRRGIYQGVILNMHLHWKKHQTLKVVVKTFSLEEVKEIAAELARLTGGMDGLRAVRKYIPKLELDLELSTCSSCHVLKFANNTNPMQHVPNTDNLNVDFEKVSSLQLEGSNN</sequence>
<dbReference type="PANTHER" id="PTHR31426">
    <property type="entry name" value="GROUP II INTRON SPLICING FACTOR CRS1-LIKE"/>
    <property type="match status" value="1"/>
</dbReference>
<name>A0A6A2WQT9_HIBSY</name>
<dbReference type="PANTHER" id="PTHR31426:SF5">
    <property type="entry name" value="OS04G0492900 PROTEIN"/>
    <property type="match status" value="1"/>
</dbReference>
<evidence type="ECO:0000256" key="1">
    <source>
        <dbReference type="ARBA" id="ARBA00022884"/>
    </source>
</evidence>
<comment type="caution">
    <text evidence="4">The sequence shown here is derived from an EMBL/GenBank/DDBJ whole genome shotgun (WGS) entry which is preliminary data.</text>
</comment>
<dbReference type="InterPro" id="IPR035920">
    <property type="entry name" value="YhbY-like_sf"/>
</dbReference>
<evidence type="ECO:0000313" key="5">
    <source>
        <dbReference type="Proteomes" id="UP000436088"/>
    </source>
</evidence>
<dbReference type="InterPro" id="IPR040286">
    <property type="entry name" value="At3g25440-like"/>
</dbReference>
<keyword evidence="1 2" id="KW-0694">RNA-binding</keyword>
<gene>
    <name evidence="4" type="ORF">F3Y22_tig00112989pilonHSYRG00019</name>
</gene>